<reference evidence="1 2" key="1">
    <citation type="journal article" date="2022" name="Nat. Ecol. Evol.">
        <title>A masculinizing supergene underlies an exaggerated male reproductive morph in a spider.</title>
        <authorList>
            <person name="Hendrickx F."/>
            <person name="De Corte Z."/>
            <person name="Sonet G."/>
            <person name="Van Belleghem S.M."/>
            <person name="Kostlbacher S."/>
            <person name="Vangestel C."/>
        </authorList>
    </citation>
    <scope>NUCLEOTIDE SEQUENCE [LARGE SCALE GENOMIC DNA]</scope>
    <source>
        <strain evidence="1">W744_W776</strain>
    </source>
</reference>
<accession>A0AAV6VNT3</accession>
<dbReference type="Proteomes" id="UP000827092">
    <property type="component" value="Unassembled WGS sequence"/>
</dbReference>
<comment type="caution">
    <text evidence="1">The sequence shown here is derived from an EMBL/GenBank/DDBJ whole genome shotgun (WGS) entry which is preliminary data.</text>
</comment>
<organism evidence="1 2">
    <name type="scientific">Oedothorax gibbosus</name>
    <dbReference type="NCBI Taxonomy" id="931172"/>
    <lineage>
        <taxon>Eukaryota</taxon>
        <taxon>Metazoa</taxon>
        <taxon>Ecdysozoa</taxon>
        <taxon>Arthropoda</taxon>
        <taxon>Chelicerata</taxon>
        <taxon>Arachnida</taxon>
        <taxon>Araneae</taxon>
        <taxon>Araneomorphae</taxon>
        <taxon>Entelegynae</taxon>
        <taxon>Araneoidea</taxon>
        <taxon>Linyphiidae</taxon>
        <taxon>Erigoninae</taxon>
        <taxon>Oedothorax</taxon>
    </lineage>
</organism>
<sequence>MGTIDNSEQCMCQVSSGKERAFLHFLIVGWQSQQEGSTTFLFNPLQNHLSAIPFKQFPETVRNRLQQMSLTTPELPHIHWAFLNGPFRGRNTAILDI</sequence>
<evidence type="ECO:0000313" key="2">
    <source>
        <dbReference type="Proteomes" id="UP000827092"/>
    </source>
</evidence>
<dbReference type="EMBL" id="JAFNEN010000050">
    <property type="protein sequence ID" value="KAG8197811.1"/>
    <property type="molecule type" value="Genomic_DNA"/>
</dbReference>
<keyword evidence="2" id="KW-1185">Reference proteome</keyword>
<dbReference type="AlphaFoldDB" id="A0AAV6VNT3"/>
<gene>
    <name evidence="1" type="ORF">JTE90_006510</name>
</gene>
<evidence type="ECO:0000313" key="1">
    <source>
        <dbReference type="EMBL" id="KAG8197811.1"/>
    </source>
</evidence>
<name>A0AAV6VNT3_9ARAC</name>
<protein>
    <submittedName>
        <fullName evidence="1">Uncharacterized protein</fullName>
    </submittedName>
</protein>
<proteinExistence type="predicted"/>